<dbReference type="InterPro" id="IPR003591">
    <property type="entry name" value="Leu-rich_rpt_typical-subtyp"/>
</dbReference>
<dbReference type="InterPro" id="IPR001611">
    <property type="entry name" value="Leu-rich_rpt"/>
</dbReference>
<reference evidence="12 13" key="1">
    <citation type="submission" date="2024-02" db="EMBL/GenBank/DDBJ databases">
        <title>High-quality chromosome-scale genome assembly of Pensacola bahiagrass (Paspalum notatum Flugge var. saurae).</title>
        <authorList>
            <person name="Vega J.M."/>
            <person name="Podio M."/>
            <person name="Orjuela J."/>
            <person name="Siena L.A."/>
            <person name="Pessino S.C."/>
            <person name="Combes M.C."/>
            <person name="Mariac C."/>
            <person name="Albertini E."/>
            <person name="Pupilli F."/>
            <person name="Ortiz J.P.A."/>
            <person name="Leblanc O."/>
        </authorList>
    </citation>
    <scope>NUCLEOTIDE SEQUENCE [LARGE SCALE GENOMIC DNA]</scope>
    <source>
        <strain evidence="12">R1</strain>
        <tissue evidence="12">Leaf</tissue>
    </source>
</reference>
<keyword evidence="4" id="KW-0433">Leucine-rich repeat</keyword>
<evidence type="ECO:0000256" key="6">
    <source>
        <dbReference type="ARBA" id="ARBA00022729"/>
    </source>
</evidence>
<dbReference type="PANTHER" id="PTHR48063:SF108">
    <property type="entry name" value="LEUCINE-RICH REPEAT-CONTAINING N-TERMINAL PLANT-TYPE DOMAIN-CONTAINING PROTEIN"/>
    <property type="match status" value="1"/>
</dbReference>
<dbReference type="SMART" id="SM00369">
    <property type="entry name" value="LRR_TYP"/>
    <property type="match status" value="4"/>
</dbReference>
<dbReference type="EMBL" id="CP144754">
    <property type="protein sequence ID" value="WVZ95833.1"/>
    <property type="molecule type" value="Genomic_DNA"/>
</dbReference>
<dbReference type="Pfam" id="PF13516">
    <property type="entry name" value="LRR_6"/>
    <property type="match status" value="1"/>
</dbReference>
<dbReference type="GO" id="GO:0005886">
    <property type="term" value="C:plasma membrane"/>
    <property type="evidence" value="ECO:0007669"/>
    <property type="project" value="UniProtKB-SubCell"/>
</dbReference>
<dbReference type="InterPro" id="IPR046956">
    <property type="entry name" value="RLP23-like"/>
</dbReference>
<evidence type="ECO:0000256" key="10">
    <source>
        <dbReference type="ARBA" id="ARBA00023180"/>
    </source>
</evidence>
<comment type="similarity">
    <text evidence="2">Belongs to the RLP family.</text>
</comment>
<dbReference type="Pfam" id="PF08263">
    <property type="entry name" value="LRRNT_2"/>
    <property type="match status" value="1"/>
</dbReference>
<dbReference type="PANTHER" id="PTHR48063">
    <property type="entry name" value="LRR RECEPTOR-LIKE KINASE"/>
    <property type="match status" value="1"/>
</dbReference>
<comment type="subcellular location">
    <subcellularLocation>
        <location evidence="1">Cell membrane</location>
        <topology evidence="1">Single-pass type I membrane protein</topology>
    </subcellularLocation>
</comment>
<evidence type="ECO:0000256" key="2">
    <source>
        <dbReference type="ARBA" id="ARBA00009592"/>
    </source>
</evidence>
<dbReference type="InterPro" id="IPR013210">
    <property type="entry name" value="LRR_N_plant-typ"/>
</dbReference>
<keyword evidence="10" id="KW-0325">Glycoprotein</keyword>
<evidence type="ECO:0000313" key="12">
    <source>
        <dbReference type="EMBL" id="WVZ95833.1"/>
    </source>
</evidence>
<accession>A0AAQ3XEA6</accession>
<evidence type="ECO:0000256" key="9">
    <source>
        <dbReference type="ARBA" id="ARBA00023136"/>
    </source>
</evidence>
<keyword evidence="3" id="KW-1003">Cell membrane</keyword>
<keyword evidence="7" id="KW-0677">Repeat</keyword>
<dbReference type="Gene3D" id="3.80.10.10">
    <property type="entry name" value="Ribonuclease Inhibitor"/>
    <property type="match status" value="3"/>
</dbReference>
<evidence type="ECO:0000256" key="7">
    <source>
        <dbReference type="ARBA" id="ARBA00022737"/>
    </source>
</evidence>
<evidence type="ECO:0000256" key="8">
    <source>
        <dbReference type="ARBA" id="ARBA00022989"/>
    </source>
</evidence>
<keyword evidence="5" id="KW-0812">Transmembrane</keyword>
<gene>
    <name evidence="12" type="ORF">U9M48_041547</name>
</gene>
<feature type="domain" description="Leucine-rich repeat-containing N-terminal plant-type" evidence="11">
    <location>
        <begin position="13"/>
        <end position="50"/>
    </location>
</feature>
<dbReference type="AlphaFoldDB" id="A0AAQ3XEA6"/>
<protein>
    <recommendedName>
        <fullName evidence="11">Leucine-rich repeat-containing N-terminal plant-type domain-containing protein</fullName>
    </recommendedName>
</protein>
<evidence type="ECO:0000256" key="5">
    <source>
        <dbReference type="ARBA" id="ARBA00022692"/>
    </source>
</evidence>
<keyword evidence="13" id="KW-1185">Reference proteome</keyword>
<evidence type="ECO:0000259" key="11">
    <source>
        <dbReference type="Pfam" id="PF08263"/>
    </source>
</evidence>
<evidence type="ECO:0000256" key="3">
    <source>
        <dbReference type="ARBA" id="ARBA00022475"/>
    </source>
</evidence>
<dbReference type="Proteomes" id="UP001341281">
    <property type="component" value="Chromosome 10"/>
</dbReference>
<name>A0AAQ3XEA6_PASNO</name>
<sequence>MAAEVSNISCIAAERNALLSFKAGITSDPGGRLRSWRGQDCCRWHGVRCSTRTGHVVKLDLRNDLYVKDLLGEEPVAHWMRGHISSSLVVLRSLKHLDLSGNDLGAYMPMPEFMGSLKSLTYLNLSNMNFSGRVPPQLGNITKLVYLDIHNHVLDPAHTYSSDISWLTKLRSLKYIDMSRVNLNVAADDWVHSVSILPNLRGLYLRGCGLNSSTPSLLHHHNLTVLEELDLSHNPFMSPATPNWLTGQIPEEIGSLLGLINLNLSTNYLSENIPYNICNMQSLESLDFSDNQLSEYPQDVS</sequence>
<dbReference type="SUPFAM" id="SSF52047">
    <property type="entry name" value="RNI-like"/>
    <property type="match status" value="1"/>
</dbReference>
<dbReference type="Pfam" id="PF00560">
    <property type="entry name" value="LRR_1"/>
    <property type="match status" value="4"/>
</dbReference>
<evidence type="ECO:0000313" key="13">
    <source>
        <dbReference type="Proteomes" id="UP001341281"/>
    </source>
</evidence>
<keyword evidence="8" id="KW-1133">Transmembrane helix</keyword>
<evidence type="ECO:0000256" key="4">
    <source>
        <dbReference type="ARBA" id="ARBA00022614"/>
    </source>
</evidence>
<keyword evidence="6" id="KW-0732">Signal</keyword>
<dbReference type="InterPro" id="IPR032675">
    <property type="entry name" value="LRR_dom_sf"/>
</dbReference>
<evidence type="ECO:0000256" key="1">
    <source>
        <dbReference type="ARBA" id="ARBA00004251"/>
    </source>
</evidence>
<keyword evidence="9" id="KW-0472">Membrane</keyword>
<proteinExistence type="inferred from homology"/>
<organism evidence="12 13">
    <name type="scientific">Paspalum notatum var. saurae</name>
    <dbReference type="NCBI Taxonomy" id="547442"/>
    <lineage>
        <taxon>Eukaryota</taxon>
        <taxon>Viridiplantae</taxon>
        <taxon>Streptophyta</taxon>
        <taxon>Embryophyta</taxon>
        <taxon>Tracheophyta</taxon>
        <taxon>Spermatophyta</taxon>
        <taxon>Magnoliopsida</taxon>
        <taxon>Liliopsida</taxon>
        <taxon>Poales</taxon>
        <taxon>Poaceae</taxon>
        <taxon>PACMAD clade</taxon>
        <taxon>Panicoideae</taxon>
        <taxon>Andropogonodae</taxon>
        <taxon>Paspaleae</taxon>
        <taxon>Paspalinae</taxon>
        <taxon>Paspalum</taxon>
    </lineage>
</organism>